<dbReference type="OrthoDB" id="146461at2759"/>
<feature type="compositionally biased region" description="Basic residues" evidence="1">
    <location>
        <begin position="17"/>
        <end position="31"/>
    </location>
</feature>
<protein>
    <submittedName>
        <fullName evidence="2">Uncharacterized protein</fullName>
    </submittedName>
</protein>
<sequence length="129" mass="13287">MPHGTAKSGAKAPAKTAARKAHAKSCKRHSKVSVLGRLLRSGSEDEAKARSFRSVSGSSVGGHTPVPSEHSVDSLHSLASDHINHESQTPERSETPADEAKGSPNAGCDEGGKPPMVGKPNLSGGECNE</sequence>
<evidence type="ECO:0000313" key="3">
    <source>
        <dbReference type="Proteomes" id="UP000018817"/>
    </source>
</evidence>
<feature type="region of interest" description="Disordered" evidence="1">
    <location>
        <begin position="1"/>
        <end position="129"/>
    </location>
</feature>
<organism evidence="2 3">
    <name type="scientific">Phytophthora nicotianae (strain INRA-310)</name>
    <name type="common">Phytophthora parasitica</name>
    <dbReference type="NCBI Taxonomy" id="761204"/>
    <lineage>
        <taxon>Eukaryota</taxon>
        <taxon>Sar</taxon>
        <taxon>Stramenopiles</taxon>
        <taxon>Oomycota</taxon>
        <taxon>Peronosporomycetes</taxon>
        <taxon>Peronosporales</taxon>
        <taxon>Peronosporaceae</taxon>
        <taxon>Phytophthora</taxon>
    </lineage>
</organism>
<dbReference type="GeneID" id="20188729"/>
<feature type="compositionally biased region" description="Low complexity" evidence="1">
    <location>
        <begin position="1"/>
        <end position="16"/>
    </location>
</feature>
<reference evidence="2 3" key="2">
    <citation type="submission" date="2013-11" db="EMBL/GenBank/DDBJ databases">
        <title>The Genome Sequence of Phytophthora parasitica INRA-310.</title>
        <authorList>
            <consortium name="The Broad Institute Genomics Platform"/>
            <person name="Russ C."/>
            <person name="Tyler B."/>
            <person name="Panabieres F."/>
            <person name="Shan W."/>
            <person name="Tripathy S."/>
            <person name="Grunwald N."/>
            <person name="Machado M."/>
            <person name="Johnson C.S."/>
            <person name="Arredondo F."/>
            <person name="Hong C."/>
            <person name="Coffey M."/>
            <person name="Young S.K."/>
            <person name="Zeng Q."/>
            <person name="Gargeya S."/>
            <person name="Fitzgerald M."/>
            <person name="Abouelleil A."/>
            <person name="Alvarado L."/>
            <person name="Chapman S.B."/>
            <person name="Gainer-Dewar J."/>
            <person name="Goldberg J."/>
            <person name="Griggs A."/>
            <person name="Gujja S."/>
            <person name="Hansen M."/>
            <person name="Howarth C."/>
            <person name="Imamovic A."/>
            <person name="Ireland A."/>
            <person name="Larimer J."/>
            <person name="McCowan C."/>
            <person name="Murphy C."/>
            <person name="Pearson M."/>
            <person name="Poon T.W."/>
            <person name="Priest M."/>
            <person name="Roberts A."/>
            <person name="Saif S."/>
            <person name="Shea T."/>
            <person name="Sykes S."/>
            <person name="Wortman J."/>
            <person name="Nusbaum C."/>
            <person name="Birren B."/>
        </authorList>
    </citation>
    <scope>NUCLEOTIDE SEQUENCE [LARGE SCALE GENOMIC DNA]</scope>
    <source>
        <strain evidence="2 3">INRA-310</strain>
    </source>
</reference>
<feature type="compositionally biased region" description="Basic and acidic residues" evidence="1">
    <location>
        <begin position="82"/>
        <end position="101"/>
    </location>
</feature>
<dbReference type="Proteomes" id="UP000018817">
    <property type="component" value="Unassembled WGS sequence"/>
</dbReference>
<evidence type="ECO:0000256" key="1">
    <source>
        <dbReference type="SAM" id="MobiDB-lite"/>
    </source>
</evidence>
<accession>W2P9L9</accession>
<dbReference type="RefSeq" id="XP_008916964.1">
    <property type="nucleotide sequence ID" value="XM_008918716.1"/>
</dbReference>
<evidence type="ECO:0000313" key="2">
    <source>
        <dbReference type="EMBL" id="ETM97737.1"/>
    </source>
</evidence>
<dbReference type="VEuPathDB" id="FungiDB:PPTG_20072"/>
<reference evidence="3" key="1">
    <citation type="submission" date="2011-12" db="EMBL/GenBank/DDBJ databases">
        <authorList>
            <consortium name="The Broad Institute Genome Sequencing Platform"/>
            <person name="Russ C."/>
            <person name="Tyler B."/>
            <person name="Panabieres F."/>
            <person name="Shan W."/>
            <person name="Tripathy S."/>
            <person name="Grunwald N."/>
            <person name="Machado M."/>
            <person name="Young S.K."/>
            <person name="Zeng Q."/>
            <person name="Gargeya S."/>
            <person name="Fitzgerald M."/>
            <person name="Haas B."/>
            <person name="Abouelleil A."/>
            <person name="Alvarado L."/>
            <person name="Arachchi H.M."/>
            <person name="Berlin A."/>
            <person name="Chapman S.B."/>
            <person name="Gearin G."/>
            <person name="Goldberg J."/>
            <person name="Griggs A."/>
            <person name="Gujja S."/>
            <person name="Hansen M."/>
            <person name="Heiman D."/>
            <person name="Howarth C."/>
            <person name="Larimer J."/>
            <person name="Lui A."/>
            <person name="MacDonald P.J.P."/>
            <person name="McCowen C."/>
            <person name="Montmayeur A."/>
            <person name="Murphy C."/>
            <person name="Neiman D."/>
            <person name="Pearson M."/>
            <person name="Priest M."/>
            <person name="Roberts A."/>
            <person name="Saif S."/>
            <person name="Shea T."/>
            <person name="Sisk P."/>
            <person name="Stolte C."/>
            <person name="Sykes S."/>
            <person name="Wortman J."/>
            <person name="Nusbaum C."/>
            <person name="Birren B."/>
        </authorList>
    </citation>
    <scope>NUCLEOTIDE SEQUENCE [LARGE SCALE GENOMIC DNA]</scope>
    <source>
        <strain evidence="3">INRA-310</strain>
    </source>
</reference>
<dbReference type="AlphaFoldDB" id="W2P9L9"/>
<proteinExistence type="predicted"/>
<feature type="non-terminal residue" evidence="2">
    <location>
        <position position="129"/>
    </location>
</feature>
<gene>
    <name evidence="2" type="ORF">PPTG_20072</name>
</gene>
<name>W2P9L9_PHYN3</name>
<dbReference type="EMBL" id="KI669836">
    <property type="protein sequence ID" value="ETM97737.1"/>
    <property type="molecule type" value="Genomic_DNA"/>
</dbReference>